<dbReference type="InterPro" id="IPR029787">
    <property type="entry name" value="Nucleotide_cyclase"/>
</dbReference>
<comment type="caution">
    <text evidence="3">The sequence shown here is derived from an EMBL/GenBank/DDBJ whole genome shotgun (WGS) entry which is preliminary data.</text>
</comment>
<keyword evidence="1" id="KW-0812">Transmembrane</keyword>
<dbReference type="InterPro" id="IPR043128">
    <property type="entry name" value="Rev_trsase/Diguanyl_cyclase"/>
</dbReference>
<dbReference type="InterPro" id="IPR000160">
    <property type="entry name" value="GGDEF_dom"/>
</dbReference>
<feature type="transmembrane region" description="Helical" evidence="1">
    <location>
        <begin position="101"/>
        <end position="118"/>
    </location>
</feature>
<feature type="transmembrane region" description="Helical" evidence="1">
    <location>
        <begin position="157"/>
        <end position="181"/>
    </location>
</feature>
<reference evidence="3 4" key="1">
    <citation type="submission" date="2017-04" db="EMBL/GenBank/DDBJ databases">
        <authorList>
            <person name="Varghese N."/>
            <person name="Submissions S."/>
        </authorList>
    </citation>
    <scope>NUCLEOTIDE SEQUENCE [LARGE SCALE GENOMIC DNA]</scope>
    <source>
        <strain evidence="3 4">J12</strain>
    </source>
</reference>
<feature type="transmembrane region" description="Helical" evidence="1">
    <location>
        <begin position="193"/>
        <end position="213"/>
    </location>
</feature>
<keyword evidence="4" id="KW-1185">Reference proteome</keyword>
<dbReference type="InterPro" id="IPR050469">
    <property type="entry name" value="Diguanylate_Cyclase"/>
</dbReference>
<dbReference type="PROSITE" id="PS50887">
    <property type="entry name" value="GGDEF"/>
    <property type="match status" value="1"/>
</dbReference>
<evidence type="ECO:0000313" key="3">
    <source>
        <dbReference type="EMBL" id="SMF02197.1"/>
    </source>
</evidence>
<feature type="transmembrane region" description="Helical" evidence="1">
    <location>
        <begin position="12"/>
        <end position="29"/>
    </location>
</feature>
<evidence type="ECO:0000259" key="2">
    <source>
        <dbReference type="PROSITE" id="PS50887"/>
    </source>
</evidence>
<evidence type="ECO:0000256" key="1">
    <source>
        <dbReference type="SAM" id="Phobius"/>
    </source>
</evidence>
<organism evidence="3 4">
    <name type="scientific">Paenibacillus barengoltzii J12</name>
    <dbReference type="NCBI Taxonomy" id="935846"/>
    <lineage>
        <taxon>Bacteria</taxon>
        <taxon>Bacillati</taxon>
        <taxon>Bacillota</taxon>
        <taxon>Bacilli</taxon>
        <taxon>Bacillales</taxon>
        <taxon>Paenibacillaceae</taxon>
        <taxon>Paenibacillus</taxon>
    </lineage>
</organism>
<dbReference type="CDD" id="cd01949">
    <property type="entry name" value="GGDEF"/>
    <property type="match status" value="1"/>
</dbReference>
<feature type="transmembrane region" description="Helical" evidence="1">
    <location>
        <begin position="124"/>
        <end position="145"/>
    </location>
</feature>
<dbReference type="RefSeq" id="WP_176221896.1">
    <property type="nucleotide sequence ID" value="NZ_FXAE01000005.1"/>
</dbReference>
<dbReference type="Proteomes" id="UP000192939">
    <property type="component" value="Unassembled WGS sequence"/>
</dbReference>
<dbReference type="SMART" id="SM00267">
    <property type="entry name" value="GGDEF"/>
    <property type="match status" value="1"/>
</dbReference>
<dbReference type="Pfam" id="PF00990">
    <property type="entry name" value="GGDEF"/>
    <property type="match status" value="1"/>
</dbReference>
<protein>
    <submittedName>
        <fullName evidence="3">Diguanylate cyclase (GGDEF) domain-containing protein</fullName>
    </submittedName>
</protein>
<dbReference type="PANTHER" id="PTHR45138">
    <property type="entry name" value="REGULATORY COMPONENTS OF SENSORY TRANSDUCTION SYSTEM"/>
    <property type="match status" value="1"/>
</dbReference>
<proteinExistence type="predicted"/>
<dbReference type="SUPFAM" id="SSF55073">
    <property type="entry name" value="Nucleotide cyclase"/>
    <property type="match status" value="1"/>
</dbReference>
<evidence type="ECO:0000313" key="4">
    <source>
        <dbReference type="Proteomes" id="UP000192939"/>
    </source>
</evidence>
<gene>
    <name evidence="3" type="ORF">SAMN02744124_00879</name>
</gene>
<sequence length="391" mass="43279">MLDLKLDMGTEFVLLVLGHLLTIILFSAYKFRNSKQSVMDVFYAAKWLQAVTWGLFILSENTPGMAVLTAANLFLLLGAVSEMVALLQVTDGFSTKARRFYVYWTAAGMTAYLLVVLLHNTASLRIAVVSFSIAVMLAIPAVRLVPSSLNSSLSQLIGYMYLTIAIVLTARTPLAFFSLGLVDMMNPGVYQTLTFLALYALLMLGNMGFFLLSKERTDRELMRLASYDDLTGALNRRAFMHHTQQTLRQCRRVGIPASFILIDVDHFKTINDSFGHHIGDELLQEFAGKVHPRLREGDLFGRYGGDEFAIFLPGADEQASDEFAENLRAAVLESQRNRGPLDTRPEYTISIGVVTVPAGSDVPLQELFKSSDEALYQAKHAGRNQAARSGA</sequence>
<dbReference type="Gene3D" id="3.30.70.270">
    <property type="match status" value="1"/>
</dbReference>
<dbReference type="EMBL" id="FXAE01000005">
    <property type="protein sequence ID" value="SMF02197.1"/>
    <property type="molecule type" value="Genomic_DNA"/>
</dbReference>
<feature type="transmembrane region" description="Helical" evidence="1">
    <location>
        <begin position="65"/>
        <end position="89"/>
    </location>
</feature>
<keyword evidence="1" id="KW-0472">Membrane</keyword>
<feature type="domain" description="GGDEF" evidence="2">
    <location>
        <begin position="255"/>
        <end position="391"/>
    </location>
</feature>
<dbReference type="NCBIfam" id="TIGR00254">
    <property type="entry name" value="GGDEF"/>
    <property type="match status" value="1"/>
</dbReference>
<accession>A0ABY1LTY1</accession>
<name>A0ABY1LTY1_9BACL</name>
<dbReference type="PANTHER" id="PTHR45138:SF9">
    <property type="entry name" value="DIGUANYLATE CYCLASE DGCM-RELATED"/>
    <property type="match status" value="1"/>
</dbReference>
<keyword evidence="1" id="KW-1133">Transmembrane helix</keyword>